<organism evidence="4 5">
    <name type="scientific">Umboniibacter marinipuniceus</name>
    <dbReference type="NCBI Taxonomy" id="569599"/>
    <lineage>
        <taxon>Bacteria</taxon>
        <taxon>Pseudomonadati</taxon>
        <taxon>Pseudomonadota</taxon>
        <taxon>Gammaproteobacteria</taxon>
        <taxon>Cellvibrionales</taxon>
        <taxon>Cellvibrionaceae</taxon>
        <taxon>Umboniibacter</taxon>
    </lineage>
</organism>
<accession>A0A3M0A908</accession>
<sequence length="115" mass="12861">MAIALEINTSHFKDICCQQADIASSLLSQIRNDLPEISAALNSNNQDEILFAVHRLLGIGRYCGIGQLVVLSQQLESEGMRGTLNHAKLKELKKLSHQLSQWLDESEAWVANNFR</sequence>
<name>A0A3M0A908_9GAMM</name>
<dbReference type="GO" id="GO:0000160">
    <property type="term" value="P:phosphorelay signal transduction system"/>
    <property type="evidence" value="ECO:0007669"/>
    <property type="project" value="UniProtKB-KW"/>
</dbReference>
<dbReference type="SUPFAM" id="SSF47226">
    <property type="entry name" value="Histidine-containing phosphotransfer domain, HPT domain"/>
    <property type="match status" value="1"/>
</dbReference>
<evidence type="ECO:0000259" key="3">
    <source>
        <dbReference type="PROSITE" id="PS50894"/>
    </source>
</evidence>
<dbReference type="InterPro" id="IPR036641">
    <property type="entry name" value="HPT_dom_sf"/>
</dbReference>
<dbReference type="RefSeq" id="WP_170150824.1">
    <property type="nucleotide sequence ID" value="NZ_REFJ01000004.1"/>
</dbReference>
<reference evidence="4 5" key="1">
    <citation type="submission" date="2018-10" db="EMBL/GenBank/DDBJ databases">
        <title>Genomic Encyclopedia of Type Strains, Phase IV (KMG-IV): sequencing the most valuable type-strain genomes for metagenomic binning, comparative biology and taxonomic classification.</title>
        <authorList>
            <person name="Goeker M."/>
        </authorList>
    </citation>
    <scope>NUCLEOTIDE SEQUENCE [LARGE SCALE GENOMIC DNA]</scope>
    <source>
        <strain evidence="4 5">DSM 25080</strain>
    </source>
</reference>
<dbReference type="Proteomes" id="UP000267187">
    <property type="component" value="Unassembled WGS sequence"/>
</dbReference>
<proteinExistence type="predicted"/>
<protein>
    <submittedName>
        <fullName evidence="4">Hpt domain-containing protein</fullName>
    </submittedName>
</protein>
<keyword evidence="2" id="KW-0597">Phosphoprotein</keyword>
<evidence type="ECO:0000313" key="4">
    <source>
        <dbReference type="EMBL" id="RMA79298.1"/>
    </source>
</evidence>
<dbReference type="AlphaFoldDB" id="A0A3M0A908"/>
<gene>
    <name evidence="4" type="ORF">DFR27_1738</name>
</gene>
<dbReference type="PROSITE" id="PS50894">
    <property type="entry name" value="HPT"/>
    <property type="match status" value="1"/>
</dbReference>
<comment type="caution">
    <text evidence="4">The sequence shown here is derived from an EMBL/GenBank/DDBJ whole genome shotgun (WGS) entry which is preliminary data.</text>
</comment>
<keyword evidence="5" id="KW-1185">Reference proteome</keyword>
<feature type="modified residue" description="Phosphohistidine" evidence="2">
    <location>
        <position position="54"/>
    </location>
</feature>
<feature type="domain" description="HPt" evidence="3">
    <location>
        <begin position="15"/>
        <end position="109"/>
    </location>
</feature>
<keyword evidence="1" id="KW-0902">Two-component regulatory system</keyword>
<evidence type="ECO:0000256" key="1">
    <source>
        <dbReference type="ARBA" id="ARBA00023012"/>
    </source>
</evidence>
<dbReference type="Pfam" id="PF01627">
    <property type="entry name" value="Hpt"/>
    <property type="match status" value="1"/>
</dbReference>
<dbReference type="GO" id="GO:0004672">
    <property type="term" value="F:protein kinase activity"/>
    <property type="evidence" value="ECO:0007669"/>
    <property type="project" value="UniProtKB-ARBA"/>
</dbReference>
<dbReference type="EMBL" id="REFJ01000004">
    <property type="protein sequence ID" value="RMA79298.1"/>
    <property type="molecule type" value="Genomic_DNA"/>
</dbReference>
<dbReference type="Gene3D" id="1.20.120.160">
    <property type="entry name" value="HPT domain"/>
    <property type="match status" value="1"/>
</dbReference>
<evidence type="ECO:0000256" key="2">
    <source>
        <dbReference type="PROSITE-ProRule" id="PRU00110"/>
    </source>
</evidence>
<dbReference type="InterPro" id="IPR008207">
    <property type="entry name" value="Sig_transdc_His_kin_Hpt_dom"/>
</dbReference>
<evidence type="ECO:0000313" key="5">
    <source>
        <dbReference type="Proteomes" id="UP000267187"/>
    </source>
</evidence>